<evidence type="ECO:0000259" key="8">
    <source>
        <dbReference type="PROSITE" id="PS52029"/>
    </source>
</evidence>
<dbReference type="PANTHER" id="PTHR30582">
    <property type="entry name" value="L,D-TRANSPEPTIDASE"/>
    <property type="match status" value="1"/>
</dbReference>
<organism evidence="9 10">
    <name type="scientific">Conexibacter woesei (strain DSM 14684 / CCUG 47730 / CIP 108061 / JCM 11494 / NBRC 100937 / ID131577)</name>
    <dbReference type="NCBI Taxonomy" id="469383"/>
    <lineage>
        <taxon>Bacteria</taxon>
        <taxon>Bacillati</taxon>
        <taxon>Actinomycetota</taxon>
        <taxon>Thermoleophilia</taxon>
        <taxon>Solirubrobacterales</taxon>
        <taxon>Conexibacteraceae</taxon>
        <taxon>Conexibacter</taxon>
    </lineage>
</organism>
<dbReference type="AlphaFoldDB" id="D3F9X7"/>
<dbReference type="PROSITE" id="PS52029">
    <property type="entry name" value="LD_TPASE"/>
    <property type="match status" value="1"/>
</dbReference>
<keyword evidence="5 6" id="KW-0961">Cell wall biogenesis/degradation</keyword>
<feature type="active site" description="Proton donor/acceptor" evidence="6">
    <location>
        <position position="218"/>
    </location>
</feature>
<dbReference type="InterPro" id="IPR038063">
    <property type="entry name" value="Transpep_catalytic_dom"/>
</dbReference>
<evidence type="ECO:0000256" key="2">
    <source>
        <dbReference type="ARBA" id="ARBA00022679"/>
    </source>
</evidence>
<keyword evidence="10" id="KW-1185">Reference proteome</keyword>
<evidence type="ECO:0000256" key="1">
    <source>
        <dbReference type="ARBA" id="ARBA00004752"/>
    </source>
</evidence>
<evidence type="ECO:0000313" key="10">
    <source>
        <dbReference type="Proteomes" id="UP000008229"/>
    </source>
</evidence>
<accession>D3F9X7</accession>
<evidence type="ECO:0000256" key="7">
    <source>
        <dbReference type="SAM" id="SignalP"/>
    </source>
</evidence>
<reference evidence="9 10" key="1">
    <citation type="journal article" date="2010" name="Stand. Genomic Sci.">
        <title>Complete genome sequence of Conexibacter woesei type strain (ID131577).</title>
        <authorList>
            <person name="Pukall R."/>
            <person name="Lapidus A."/>
            <person name="Glavina Del Rio T."/>
            <person name="Copeland A."/>
            <person name="Tice H."/>
            <person name="Cheng J.-F."/>
            <person name="Lucas S."/>
            <person name="Chen F."/>
            <person name="Nolan M."/>
            <person name="Bruce D."/>
            <person name="Goodwin L."/>
            <person name="Pitluck S."/>
            <person name="Mavromatis K."/>
            <person name="Ivanova N."/>
            <person name="Ovchinnikova G."/>
            <person name="Pati A."/>
            <person name="Chen A."/>
            <person name="Palaniappan K."/>
            <person name="Land M."/>
            <person name="Hauser L."/>
            <person name="Chang Y.-J."/>
            <person name="Jeffries C.D."/>
            <person name="Chain P."/>
            <person name="Meincke L."/>
            <person name="Sims D."/>
            <person name="Brettin T."/>
            <person name="Detter J.C."/>
            <person name="Rohde M."/>
            <person name="Goeker M."/>
            <person name="Bristow J."/>
            <person name="Eisen J.A."/>
            <person name="Markowitz V."/>
            <person name="Kyrpides N.C."/>
            <person name="Klenk H.-P."/>
            <person name="Hugenholtz P."/>
        </authorList>
    </citation>
    <scope>NUCLEOTIDE SEQUENCE [LARGE SCALE GENOMIC DNA]</scope>
    <source>
        <strain evidence="10">DSM 14684 / CIP 108061 / JCM 11494 / NBRC 100937 / ID131577</strain>
    </source>
</reference>
<dbReference type="GO" id="GO:0016740">
    <property type="term" value="F:transferase activity"/>
    <property type="evidence" value="ECO:0007669"/>
    <property type="project" value="UniProtKB-KW"/>
</dbReference>
<sequence length="261" mass="27371" precursor="true">MSRGSRRAAAVVLTAAAVGLAAAADPGSALGADPAARAAEPAVAAPSTRRAWTARVVAPVAVRAAPTASSRRTGRVLPVAKWNGGSVRLLVLESHRERGSEREHGGERLWLRVALPERPNGRSGWIDADAVRLAPVRWRVEVDVDARRAAAFHDGREVRSWRVVVGAPGTVTPRGLFAVYERVRQPAGSELGPYALHLTAHSDTLFDYGGGRGRVALHGRAGALLADPLGSASSHGCVRMDSAVVTWLAARAGPGTPVLVR</sequence>
<dbReference type="GO" id="GO:0071972">
    <property type="term" value="F:peptidoglycan L,D-transpeptidase activity"/>
    <property type="evidence" value="ECO:0007669"/>
    <property type="project" value="TreeGrafter"/>
</dbReference>
<dbReference type="Pfam" id="PF03734">
    <property type="entry name" value="YkuD"/>
    <property type="match status" value="1"/>
</dbReference>
<evidence type="ECO:0000256" key="6">
    <source>
        <dbReference type="PROSITE-ProRule" id="PRU01373"/>
    </source>
</evidence>
<dbReference type="STRING" id="469383.Cwoe_4659"/>
<evidence type="ECO:0000256" key="5">
    <source>
        <dbReference type="ARBA" id="ARBA00023316"/>
    </source>
</evidence>
<feature type="chain" id="PRO_5039601029" evidence="7">
    <location>
        <begin position="24"/>
        <end position="261"/>
    </location>
</feature>
<dbReference type="InterPro" id="IPR050979">
    <property type="entry name" value="LD-transpeptidase"/>
</dbReference>
<proteinExistence type="predicted"/>
<keyword evidence="4 6" id="KW-0573">Peptidoglycan synthesis</keyword>
<feature type="signal peptide" evidence="7">
    <location>
        <begin position="1"/>
        <end position="23"/>
    </location>
</feature>
<dbReference type="GO" id="GO:0071555">
    <property type="term" value="P:cell wall organization"/>
    <property type="evidence" value="ECO:0007669"/>
    <property type="project" value="UniProtKB-UniRule"/>
</dbReference>
<dbReference type="InterPro" id="IPR005490">
    <property type="entry name" value="LD_TPept_cat_dom"/>
</dbReference>
<dbReference type="GO" id="GO:0018104">
    <property type="term" value="P:peptidoglycan-protein cross-linking"/>
    <property type="evidence" value="ECO:0007669"/>
    <property type="project" value="TreeGrafter"/>
</dbReference>
<dbReference type="SUPFAM" id="SSF141523">
    <property type="entry name" value="L,D-transpeptidase catalytic domain-like"/>
    <property type="match status" value="1"/>
</dbReference>
<feature type="active site" description="Nucleophile" evidence="6">
    <location>
        <position position="237"/>
    </location>
</feature>
<dbReference type="EMBL" id="CP001854">
    <property type="protein sequence ID" value="ADB53072.1"/>
    <property type="molecule type" value="Genomic_DNA"/>
</dbReference>
<protein>
    <submittedName>
        <fullName evidence="9">ErfK/YbiS/YcfS/YnhG family protein</fullName>
    </submittedName>
</protein>
<dbReference type="Gene3D" id="2.40.440.10">
    <property type="entry name" value="L,D-transpeptidase catalytic domain-like"/>
    <property type="match status" value="1"/>
</dbReference>
<dbReference type="KEGG" id="cwo:Cwoe_4659"/>
<name>D3F9X7_CONWI</name>
<keyword evidence="7" id="KW-0732">Signal</keyword>
<dbReference type="PANTHER" id="PTHR30582:SF2">
    <property type="entry name" value="L,D-TRANSPEPTIDASE YCIB-RELATED"/>
    <property type="match status" value="1"/>
</dbReference>
<keyword evidence="3 6" id="KW-0133">Cell shape</keyword>
<keyword evidence="2" id="KW-0808">Transferase</keyword>
<evidence type="ECO:0000256" key="4">
    <source>
        <dbReference type="ARBA" id="ARBA00022984"/>
    </source>
</evidence>
<dbReference type="GO" id="GO:0005576">
    <property type="term" value="C:extracellular region"/>
    <property type="evidence" value="ECO:0007669"/>
    <property type="project" value="TreeGrafter"/>
</dbReference>
<feature type="domain" description="L,D-TPase catalytic" evidence="8">
    <location>
        <begin position="138"/>
        <end position="261"/>
    </location>
</feature>
<dbReference type="eggNOG" id="COG1376">
    <property type="taxonomic scope" value="Bacteria"/>
</dbReference>
<dbReference type="Proteomes" id="UP000008229">
    <property type="component" value="Chromosome"/>
</dbReference>
<dbReference type="UniPathway" id="UPA00219"/>
<dbReference type="CDD" id="cd16913">
    <property type="entry name" value="YkuD_like"/>
    <property type="match status" value="1"/>
</dbReference>
<gene>
    <name evidence="9" type="ordered locus">Cwoe_4659</name>
</gene>
<reference evidence="10" key="2">
    <citation type="submission" date="2010-01" db="EMBL/GenBank/DDBJ databases">
        <title>The complete genome of Conexibacter woesei DSM 14684.</title>
        <authorList>
            <consortium name="US DOE Joint Genome Institute (JGI-PGF)"/>
            <person name="Lucas S."/>
            <person name="Copeland A."/>
            <person name="Lapidus A."/>
            <person name="Glavina del Rio T."/>
            <person name="Dalin E."/>
            <person name="Tice H."/>
            <person name="Bruce D."/>
            <person name="Goodwin L."/>
            <person name="Pitluck S."/>
            <person name="Kyrpides N."/>
            <person name="Mavromatis K."/>
            <person name="Ivanova N."/>
            <person name="Mikhailova N."/>
            <person name="Chertkov O."/>
            <person name="Brettin T."/>
            <person name="Detter J.C."/>
            <person name="Han C."/>
            <person name="Larimer F."/>
            <person name="Land M."/>
            <person name="Hauser L."/>
            <person name="Markowitz V."/>
            <person name="Cheng J.-F."/>
            <person name="Hugenholtz P."/>
            <person name="Woyke T."/>
            <person name="Wu D."/>
            <person name="Pukall R."/>
            <person name="Steenblock K."/>
            <person name="Schneider S."/>
            <person name="Klenk H.-P."/>
            <person name="Eisen J.A."/>
        </authorList>
    </citation>
    <scope>NUCLEOTIDE SEQUENCE [LARGE SCALE GENOMIC DNA]</scope>
    <source>
        <strain evidence="10">DSM 14684 / CIP 108061 / JCM 11494 / NBRC 100937 / ID131577</strain>
    </source>
</reference>
<evidence type="ECO:0000256" key="3">
    <source>
        <dbReference type="ARBA" id="ARBA00022960"/>
    </source>
</evidence>
<dbReference type="RefSeq" id="WP_012936123.1">
    <property type="nucleotide sequence ID" value="NC_013739.1"/>
</dbReference>
<comment type="pathway">
    <text evidence="1 6">Cell wall biogenesis; peptidoglycan biosynthesis.</text>
</comment>
<dbReference type="HOGENOM" id="CLU_082956_0_0_11"/>
<dbReference type="OrthoDB" id="5243103at2"/>
<evidence type="ECO:0000313" key="9">
    <source>
        <dbReference type="EMBL" id="ADB53072.1"/>
    </source>
</evidence>
<dbReference type="GO" id="GO:0008360">
    <property type="term" value="P:regulation of cell shape"/>
    <property type="evidence" value="ECO:0007669"/>
    <property type="project" value="UniProtKB-UniRule"/>
</dbReference>